<keyword evidence="6" id="KW-0276">Fatty acid metabolism</keyword>
<dbReference type="NCBIfam" id="TIGR00747">
    <property type="entry name" value="fabH"/>
    <property type="match status" value="1"/>
</dbReference>
<evidence type="ECO:0000256" key="5">
    <source>
        <dbReference type="ARBA" id="ARBA00022679"/>
    </source>
</evidence>
<feature type="domain" description="Beta-ketoacyl-[acyl-carrier-protein] synthase III N-terminal" evidence="11">
    <location>
        <begin position="129"/>
        <end position="204"/>
    </location>
</feature>
<dbReference type="PANTHER" id="PTHR34069">
    <property type="entry name" value="3-OXOACYL-[ACYL-CARRIER-PROTEIN] SYNTHASE 3"/>
    <property type="match status" value="1"/>
</dbReference>
<dbReference type="CDD" id="cd00830">
    <property type="entry name" value="KAS_III"/>
    <property type="match status" value="1"/>
</dbReference>
<accession>A0ABR9JGR7</accession>
<proteinExistence type="inferred from homology"/>
<dbReference type="Gene3D" id="3.40.47.10">
    <property type="match status" value="1"/>
</dbReference>
<evidence type="ECO:0000256" key="3">
    <source>
        <dbReference type="ARBA" id="ARBA00022490"/>
    </source>
</evidence>
<evidence type="ECO:0000313" key="13">
    <source>
        <dbReference type="Proteomes" id="UP000643525"/>
    </source>
</evidence>
<evidence type="ECO:0000256" key="1">
    <source>
        <dbReference type="ARBA" id="ARBA00005189"/>
    </source>
</evidence>
<keyword evidence="5 12" id="KW-0808">Transferase</keyword>
<keyword evidence="8" id="KW-0275">Fatty acid biosynthesis</keyword>
<evidence type="ECO:0000256" key="4">
    <source>
        <dbReference type="ARBA" id="ARBA00022516"/>
    </source>
</evidence>
<evidence type="ECO:0000313" key="12">
    <source>
        <dbReference type="EMBL" id="MBE1524968.1"/>
    </source>
</evidence>
<comment type="similarity">
    <text evidence="2">Belongs to the thiolase-like superfamily. FabH family.</text>
</comment>
<keyword evidence="13" id="KW-1185">Reference proteome</keyword>
<evidence type="ECO:0000256" key="2">
    <source>
        <dbReference type="ARBA" id="ARBA00008642"/>
    </source>
</evidence>
<evidence type="ECO:0000259" key="11">
    <source>
        <dbReference type="Pfam" id="PF08545"/>
    </source>
</evidence>
<reference evidence="12 13" key="1">
    <citation type="submission" date="2020-10" db="EMBL/GenBank/DDBJ databases">
        <title>Sequencing the genomes of 1000 actinobacteria strains.</title>
        <authorList>
            <person name="Klenk H.-P."/>
        </authorList>
    </citation>
    <scope>NUCLEOTIDE SEQUENCE [LARGE SCALE GENOMIC DNA]</scope>
    <source>
        <strain evidence="12 13">DSM 15666</strain>
    </source>
</reference>
<dbReference type="InterPro" id="IPR016039">
    <property type="entry name" value="Thiolase-like"/>
</dbReference>
<evidence type="ECO:0000256" key="9">
    <source>
        <dbReference type="ARBA" id="ARBA00023315"/>
    </source>
</evidence>
<comment type="pathway">
    <text evidence="1">Lipid metabolism.</text>
</comment>
<dbReference type="InterPro" id="IPR013751">
    <property type="entry name" value="ACP_syn_III_N"/>
</dbReference>
<dbReference type="RefSeq" id="WP_318782302.1">
    <property type="nucleotide sequence ID" value="NZ_BAAALJ010000044.1"/>
</dbReference>
<name>A0ABR9JGR7_9MICC</name>
<sequence length="340" mass="35777">MSPGQGESHDELRRTWPEISIEFVTWISTRGSWCPQPDQLITNDQLSHIVDTNDEWITSRVGIRTRRIAGTESVTEMATYAGRAALADAGMAAAEVDLVIVATVTNQDRAPSTAGRVSANLGAKAPTVFDINAACSGFTHALAAADHAIKAGAATTALVIGAEKLSDFTDWTDRSTCILVGDGAGAVVLTASETPGVGPVHWGSVPELVETVRIERPSLRFAQEGMSVMRWAITEAADLARQTCHLAGIEPQDLAAFVPHQPNLRIIEPLAKQLGISMDITARDVIDSGNTSSASVPIASAKILSTDAVPPNSPVLLFAFGGGFSYAGQVVNTPSRGTSH</sequence>
<comment type="caution">
    <text evidence="12">The sequence shown here is derived from an EMBL/GenBank/DDBJ whole genome shotgun (WGS) entry which is preliminary data.</text>
</comment>
<evidence type="ECO:0000256" key="6">
    <source>
        <dbReference type="ARBA" id="ARBA00022832"/>
    </source>
</evidence>
<dbReference type="SUPFAM" id="SSF53901">
    <property type="entry name" value="Thiolase-like"/>
    <property type="match status" value="1"/>
</dbReference>
<dbReference type="InterPro" id="IPR013747">
    <property type="entry name" value="ACP_syn_III_C"/>
</dbReference>
<keyword evidence="7" id="KW-0443">Lipid metabolism</keyword>
<dbReference type="PANTHER" id="PTHR34069:SF2">
    <property type="entry name" value="BETA-KETOACYL-[ACYL-CARRIER-PROTEIN] SYNTHASE III"/>
    <property type="match status" value="1"/>
</dbReference>
<keyword evidence="9 12" id="KW-0012">Acyltransferase</keyword>
<dbReference type="Pfam" id="PF08541">
    <property type="entry name" value="ACP_syn_III_C"/>
    <property type="match status" value="1"/>
</dbReference>
<evidence type="ECO:0000259" key="10">
    <source>
        <dbReference type="Pfam" id="PF08541"/>
    </source>
</evidence>
<keyword evidence="3" id="KW-0963">Cytoplasm</keyword>
<keyword evidence="4" id="KW-0444">Lipid biosynthesis</keyword>
<evidence type="ECO:0000256" key="8">
    <source>
        <dbReference type="ARBA" id="ARBA00023160"/>
    </source>
</evidence>
<feature type="domain" description="Beta-ketoacyl-[acyl-carrier-protein] synthase III C-terminal" evidence="10">
    <location>
        <begin position="245"/>
        <end position="332"/>
    </location>
</feature>
<evidence type="ECO:0000256" key="7">
    <source>
        <dbReference type="ARBA" id="ARBA00023098"/>
    </source>
</evidence>
<dbReference type="Proteomes" id="UP000643525">
    <property type="component" value="Unassembled WGS sequence"/>
</dbReference>
<dbReference type="Pfam" id="PF08545">
    <property type="entry name" value="ACP_syn_III"/>
    <property type="match status" value="1"/>
</dbReference>
<organism evidence="12 13">
    <name type="scientific">Nesterenkonia lutea</name>
    <dbReference type="NCBI Taxonomy" id="272919"/>
    <lineage>
        <taxon>Bacteria</taxon>
        <taxon>Bacillati</taxon>
        <taxon>Actinomycetota</taxon>
        <taxon>Actinomycetes</taxon>
        <taxon>Micrococcales</taxon>
        <taxon>Micrococcaceae</taxon>
        <taxon>Nesterenkonia</taxon>
    </lineage>
</organism>
<dbReference type="NCBIfam" id="NF006829">
    <property type="entry name" value="PRK09352.1"/>
    <property type="match status" value="1"/>
</dbReference>
<dbReference type="EC" id="2.3.1.180" evidence="12"/>
<protein>
    <submittedName>
        <fullName evidence="12">3-oxoacyl-[acyl-carrier-protein] synthase-3</fullName>
        <ecNumber evidence="12">2.3.1.180</ecNumber>
    </submittedName>
</protein>
<dbReference type="EMBL" id="JADBED010000001">
    <property type="protein sequence ID" value="MBE1524968.1"/>
    <property type="molecule type" value="Genomic_DNA"/>
</dbReference>
<dbReference type="InterPro" id="IPR004655">
    <property type="entry name" value="FabH"/>
</dbReference>
<dbReference type="GO" id="GO:0033818">
    <property type="term" value="F:beta-ketoacyl-acyl-carrier-protein synthase III activity"/>
    <property type="evidence" value="ECO:0007669"/>
    <property type="project" value="UniProtKB-EC"/>
</dbReference>
<gene>
    <name evidence="12" type="ORF">H4W27_002086</name>
</gene>